<evidence type="ECO:0000256" key="3">
    <source>
        <dbReference type="ARBA" id="ARBA00022679"/>
    </source>
</evidence>
<dbReference type="PATRIC" id="fig|1423745.4.peg.685"/>
<dbReference type="CDD" id="cd18095">
    <property type="entry name" value="SpoU-like_rRNA-MTase"/>
    <property type="match status" value="1"/>
</dbReference>
<dbReference type="InterPro" id="IPR051259">
    <property type="entry name" value="rRNA_Methyltransferase"/>
</dbReference>
<dbReference type="InterPro" id="IPR029064">
    <property type="entry name" value="Ribosomal_eL30-like_sf"/>
</dbReference>
<dbReference type="Gene3D" id="3.40.1280.10">
    <property type="match status" value="1"/>
</dbReference>
<dbReference type="GO" id="GO:0032259">
    <property type="term" value="P:methylation"/>
    <property type="evidence" value="ECO:0007669"/>
    <property type="project" value="UniProtKB-KW"/>
</dbReference>
<dbReference type="Pfam" id="PF00588">
    <property type="entry name" value="SpoU_methylase"/>
    <property type="match status" value="1"/>
</dbReference>
<comment type="caution">
    <text evidence="5">The sequence shown here is derived from an EMBL/GenBank/DDBJ whole genome shotgun (WGS) entry which is preliminary data.</text>
</comment>
<feature type="domain" description="RNA 2-O ribose methyltransferase substrate binding" evidence="4">
    <location>
        <begin position="36"/>
        <end position="107"/>
    </location>
</feature>
<evidence type="ECO:0000259" key="4">
    <source>
        <dbReference type="SMART" id="SM00967"/>
    </source>
</evidence>
<keyword evidence="3 5" id="KW-0808">Transferase</keyword>
<dbReference type="GO" id="GO:0005737">
    <property type="term" value="C:cytoplasm"/>
    <property type="evidence" value="ECO:0007669"/>
    <property type="project" value="UniProtKB-ARBA"/>
</dbReference>
<dbReference type="Gene3D" id="3.30.1330.30">
    <property type="match status" value="1"/>
</dbReference>
<protein>
    <submittedName>
        <fullName evidence="5">tRNA rRNA methyltransferase ysgA</fullName>
    </submittedName>
</protein>
<gene>
    <name evidence="5" type="ORF">FC87_GL000645</name>
</gene>
<dbReference type="InterPro" id="IPR029028">
    <property type="entry name" value="Alpha/beta_knot_MTases"/>
</dbReference>
<evidence type="ECO:0000256" key="1">
    <source>
        <dbReference type="ARBA" id="ARBA00007228"/>
    </source>
</evidence>
<dbReference type="InterPro" id="IPR013123">
    <property type="entry name" value="SpoU_subst-bd"/>
</dbReference>
<reference evidence="5 6" key="1">
    <citation type="journal article" date="2015" name="Genome Announc.">
        <title>Expanding the biotechnology potential of lactobacilli through comparative genomics of 213 strains and associated genera.</title>
        <authorList>
            <person name="Sun Z."/>
            <person name="Harris H.M."/>
            <person name="McCann A."/>
            <person name="Guo C."/>
            <person name="Argimon S."/>
            <person name="Zhang W."/>
            <person name="Yang X."/>
            <person name="Jeffery I.B."/>
            <person name="Cooney J.C."/>
            <person name="Kagawa T.F."/>
            <person name="Liu W."/>
            <person name="Song Y."/>
            <person name="Salvetti E."/>
            <person name="Wrobel A."/>
            <person name="Rasinkangas P."/>
            <person name="Parkhill J."/>
            <person name="Rea M.C."/>
            <person name="O'Sullivan O."/>
            <person name="Ritari J."/>
            <person name="Douillard F.P."/>
            <person name="Paul Ross R."/>
            <person name="Yang R."/>
            <person name="Briner A.E."/>
            <person name="Felis G.E."/>
            <person name="de Vos W.M."/>
            <person name="Barrangou R."/>
            <person name="Klaenhammer T.R."/>
            <person name="Caufield P.W."/>
            <person name="Cui Y."/>
            <person name="Zhang H."/>
            <person name="O'Toole P.W."/>
        </authorList>
    </citation>
    <scope>NUCLEOTIDE SEQUENCE [LARGE SCALE GENOMIC DNA]</scope>
    <source>
        <strain evidence="5 6">DSM 22689</strain>
    </source>
</reference>
<organism evidence="5 6">
    <name type="scientific">Fructilactobacillus florum DSM 22689 = JCM 16035</name>
    <dbReference type="NCBI Taxonomy" id="1423745"/>
    <lineage>
        <taxon>Bacteria</taxon>
        <taxon>Bacillati</taxon>
        <taxon>Bacillota</taxon>
        <taxon>Bacilli</taxon>
        <taxon>Lactobacillales</taxon>
        <taxon>Lactobacillaceae</taxon>
        <taxon>Fructilactobacillus</taxon>
    </lineage>
</organism>
<comment type="similarity">
    <text evidence="1">Belongs to the class IV-like SAM-binding methyltransferase superfamily. RNA methyltransferase TrmH family.</text>
</comment>
<name>A0A0R2CV21_9LACO</name>
<dbReference type="InterPro" id="IPR001537">
    <property type="entry name" value="SpoU_MeTrfase"/>
</dbReference>
<dbReference type="AlphaFoldDB" id="A0A0R2CV21"/>
<evidence type="ECO:0000313" key="5">
    <source>
        <dbReference type="EMBL" id="KRM91820.1"/>
    </source>
</evidence>
<evidence type="ECO:0000313" key="6">
    <source>
        <dbReference type="Proteomes" id="UP000051586"/>
    </source>
</evidence>
<dbReference type="SMART" id="SM00967">
    <property type="entry name" value="SpoU_sub_bind"/>
    <property type="match status" value="1"/>
</dbReference>
<dbReference type="GO" id="GO:0006396">
    <property type="term" value="P:RNA processing"/>
    <property type="evidence" value="ECO:0007669"/>
    <property type="project" value="InterPro"/>
</dbReference>
<dbReference type="PANTHER" id="PTHR43191">
    <property type="entry name" value="RRNA METHYLTRANSFERASE 3"/>
    <property type="match status" value="1"/>
</dbReference>
<dbReference type="InterPro" id="IPR053888">
    <property type="entry name" value="MRM3-like_sub_bind"/>
</dbReference>
<keyword evidence="2 5" id="KW-0489">Methyltransferase</keyword>
<accession>A0A0R2CV21</accession>
<dbReference type="SUPFAM" id="SSF55315">
    <property type="entry name" value="L30e-like"/>
    <property type="match status" value="1"/>
</dbReference>
<dbReference type="PANTHER" id="PTHR43191:SF2">
    <property type="entry name" value="RRNA METHYLTRANSFERASE 3, MITOCHONDRIAL"/>
    <property type="match status" value="1"/>
</dbReference>
<dbReference type="GO" id="GO:0003723">
    <property type="term" value="F:RNA binding"/>
    <property type="evidence" value="ECO:0007669"/>
    <property type="project" value="InterPro"/>
</dbReference>
<dbReference type="EMBL" id="AYZI01000003">
    <property type="protein sequence ID" value="KRM91820.1"/>
    <property type="molecule type" value="Genomic_DNA"/>
</dbReference>
<dbReference type="GO" id="GO:0008173">
    <property type="term" value="F:RNA methyltransferase activity"/>
    <property type="evidence" value="ECO:0007669"/>
    <property type="project" value="InterPro"/>
</dbReference>
<evidence type="ECO:0000256" key="2">
    <source>
        <dbReference type="ARBA" id="ARBA00022603"/>
    </source>
</evidence>
<dbReference type="InterPro" id="IPR029026">
    <property type="entry name" value="tRNA_m1G_MTases_N"/>
</dbReference>
<proteinExistence type="inferred from homology"/>
<sequence length="261" mass="28752">MGERFMNRIDSKKNPTVKAIKKLTTPAGRKKANQYLLESWHLVGEALQHLPTTQINLILATDQQLLQHQAALHDKNVTVISNEVAKELGATSTPQGIFAVVNIPKQRQFPQSLQGAWLLLDDVQDPGNIGTMVRTADAAGFTGVIFGDGTASQYNDKVLRAMQGSQFHLQLFRTDLLPLVKRLHQQNFPVFGTALDPNAQNYCDVQPISDFALVMGNEGNGMQPELLRQTTNNLYIPITGQAESLNVAVAAAILMFQLHQT</sequence>
<dbReference type="SUPFAM" id="SSF75217">
    <property type="entry name" value="alpha/beta knot"/>
    <property type="match status" value="1"/>
</dbReference>
<dbReference type="Pfam" id="PF22435">
    <property type="entry name" value="MRM3-like_sub_bind"/>
    <property type="match status" value="1"/>
</dbReference>
<dbReference type="STRING" id="1423745.GCA_001311215_00064"/>
<dbReference type="Proteomes" id="UP000051586">
    <property type="component" value="Unassembled WGS sequence"/>
</dbReference>